<evidence type="ECO:0000256" key="1">
    <source>
        <dbReference type="ARBA" id="ARBA00006987"/>
    </source>
</evidence>
<dbReference type="InterPro" id="IPR005064">
    <property type="entry name" value="BUG"/>
</dbReference>
<proteinExistence type="inferred from homology"/>
<dbReference type="SUPFAM" id="SSF51569">
    <property type="entry name" value="Aldolase"/>
    <property type="match status" value="1"/>
</dbReference>
<reference evidence="4" key="1">
    <citation type="journal article" date="2020" name="MBio">
        <title>Horizontal gene transfer to a defensive symbiont with a reduced genome amongst a multipartite beetle microbiome.</title>
        <authorList>
            <person name="Waterworth S.C."/>
            <person name="Florez L.V."/>
            <person name="Rees E.R."/>
            <person name="Hertweck C."/>
            <person name="Kaltenpoth M."/>
            <person name="Kwan J.C."/>
        </authorList>
    </citation>
    <scope>NUCLEOTIDE SEQUENCE [LARGE SCALE GENOMIC DNA]</scope>
</reference>
<dbReference type="EMBL" id="WNDQ01000026">
    <property type="protein sequence ID" value="KAF1021055.1"/>
    <property type="molecule type" value="Genomic_DNA"/>
</dbReference>
<evidence type="ECO:0000313" key="3">
    <source>
        <dbReference type="EMBL" id="KAF1021055.1"/>
    </source>
</evidence>
<evidence type="ECO:0000256" key="2">
    <source>
        <dbReference type="ARBA" id="ARBA00023239"/>
    </source>
</evidence>
<name>A0A7V8FNL4_9BURK</name>
<evidence type="ECO:0000313" key="4">
    <source>
        <dbReference type="Proteomes" id="UP000461670"/>
    </source>
</evidence>
<dbReference type="Proteomes" id="UP000461670">
    <property type="component" value="Unassembled WGS sequence"/>
</dbReference>
<gene>
    <name evidence="3" type="ORF">GAK30_02079</name>
</gene>
<dbReference type="InterPro" id="IPR002220">
    <property type="entry name" value="DapA-like"/>
</dbReference>
<evidence type="ECO:0008006" key="5">
    <source>
        <dbReference type="Google" id="ProtNLM"/>
    </source>
</evidence>
<dbReference type="GO" id="GO:0016829">
    <property type="term" value="F:lyase activity"/>
    <property type="evidence" value="ECO:0007669"/>
    <property type="project" value="UniProtKB-KW"/>
</dbReference>
<dbReference type="Pfam" id="PF03401">
    <property type="entry name" value="TctC"/>
    <property type="match status" value="1"/>
</dbReference>
<dbReference type="PANTHER" id="PTHR42928">
    <property type="entry name" value="TRICARBOXYLATE-BINDING PROTEIN"/>
    <property type="match status" value="1"/>
</dbReference>
<keyword evidence="2" id="KW-0456">Lyase</keyword>
<comment type="caution">
    <text evidence="3">The sequence shown here is derived from an EMBL/GenBank/DDBJ whole genome shotgun (WGS) entry which is preliminary data.</text>
</comment>
<protein>
    <recommendedName>
        <fullName evidence="5">Tripartite-type tricarboxylate transporter, receptor component TctC</fullName>
    </recommendedName>
</protein>
<dbReference type="AlphaFoldDB" id="A0A7V8FNL4"/>
<comment type="similarity">
    <text evidence="1">Belongs to the UPF0065 (bug) family.</text>
</comment>
<dbReference type="SMART" id="SM01130">
    <property type="entry name" value="DHDPS"/>
    <property type="match status" value="1"/>
</dbReference>
<dbReference type="Gene3D" id="3.40.190.10">
    <property type="entry name" value="Periplasmic binding protein-like II"/>
    <property type="match status" value="1"/>
</dbReference>
<dbReference type="PANTHER" id="PTHR42928:SF5">
    <property type="entry name" value="BLR1237 PROTEIN"/>
    <property type="match status" value="1"/>
</dbReference>
<dbReference type="Gene3D" id="3.20.20.70">
    <property type="entry name" value="Aldolase class I"/>
    <property type="match status" value="1"/>
</dbReference>
<sequence length="317" mass="33508">MNAPDLRGLVPAPVTPFTRDGAVDYPAIQRLGRWLGSFEGVKGLTVLGHAGEGTFLERDEQLKVIEAFRESVGDRLPIIAGITLLFSAATHVLARQVLANPPYDPATDFAPVARVGQAPLLLVVAPNLAPAKLGDVLAAARQQPGQWTAAIPAVGAPSHLATLLLAQQGRVQFTYVPYKGTQPALVDVAGGHVSLLMDSMISLLPMAKSGRVKPIAVTSRQRSALVPDIPTLRESDLPDFSYVPWYGVWAPKATPADRIAHLHDAINAAVAELGRSGAFASLGIEPVDESVDQFQRHIAADIAQGAALLNAAGFKPE</sequence>
<dbReference type="CDD" id="cd00408">
    <property type="entry name" value="DHDPS-like"/>
    <property type="match status" value="1"/>
</dbReference>
<organism evidence="3 4">
    <name type="scientific">Paracidovorax wautersii</name>
    <dbReference type="NCBI Taxonomy" id="1177982"/>
    <lineage>
        <taxon>Bacteria</taxon>
        <taxon>Pseudomonadati</taxon>
        <taxon>Pseudomonadota</taxon>
        <taxon>Betaproteobacteria</taxon>
        <taxon>Burkholderiales</taxon>
        <taxon>Comamonadaceae</taxon>
        <taxon>Paracidovorax</taxon>
    </lineage>
</organism>
<dbReference type="SUPFAM" id="SSF53850">
    <property type="entry name" value="Periplasmic binding protein-like II"/>
    <property type="match status" value="1"/>
</dbReference>
<dbReference type="InterPro" id="IPR013785">
    <property type="entry name" value="Aldolase_TIM"/>
</dbReference>
<accession>A0A7V8FNL4</accession>